<feature type="compositionally biased region" description="Basic and acidic residues" evidence="2">
    <location>
        <begin position="152"/>
        <end position="161"/>
    </location>
</feature>
<dbReference type="GO" id="GO:0000145">
    <property type="term" value="C:exocyst"/>
    <property type="evidence" value="ECO:0007669"/>
    <property type="project" value="UniProtKB-UniRule"/>
</dbReference>
<gene>
    <name evidence="3" type="ORF">RFI_21566</name>
</gene>
<comment type="function">
    <text evidence="1">Component of the exocyst complex involved in the docking of exocytic vesicles with fusion sites on the plasma membrane.</text>
</comment>
<dbReference type="Proteomes" id="UP000023152">
    <property type="component" value="Unassembled WGS sequence"/>
</dbReference>
<dbReference type="GO" id="GO:0006612">
    <property type="term" value="P:protein targeting to membrane"/>
    <property type="evidence" value="ECO:0007669"/>
    <property type="project" value="UniProtKB-UniRule"/>
</dbReference>
<feature type="compositionally biased region" description="Low complexity" evidence="2">
    <location>
        <begin position="141"/>
        <end position="151"/>
    </location>
</feature>
<dbReference type="AlphaFoldDB" id="X6MPL5"/>
<comment type="caution">
    <text evidence="3">The sequence shown here is derived from an EMBL/GenBank/DDBJ whole genome shotgun (WGS) entry which is preliminary data.</text>
</comment>
<sequence length="261" mass="29518">MSNFKTGGRQTETLGHIIEKLPPSLFQPETGYNPFEFWNLDEDTLEDYSECVEKGVEMAIERHHKGFNTATVSFNIILESFKDAQHKLHTLTNNLMQCKKLIGESIIRKGDGSDEAVIEPISHSNTNVATTTATAAAAAANANNTHSTNNNEESKTSETTAKKGEVVDYSISKIEQMKKMWEKSKEYKTKLILHEKEEYFLQVPEILSIYIKNKQFVHAVVLVTDALNLYINDLTEVDQLKHHQQTLLEKKVALSLFCISL</sequence>
<feature type="region of interest" description="Disordered" evidence="2">
    <location>
        <begin position="141"/>
        <end position="161"/>
    </location>
</feature>
<proteinExistence type="inferred from homology"/>
<dbReference type="PANTHER" id="PTHR14146:SF0">
    <property type="entry name" value="EXOCYST COMPLEX COMPONENT 4"/>
    <property type="match status" value="1"/>
</dbReference>
<keyword evidence="1" id="KW-0268">Exocytosis</keyword>
<evidence type="ECO:0000313" key="3">
    <source>
        <dbReference type="EMBL" id="ETO15799.1"/>
    </source>
</evidence>
<keyword evidence="1" id="KW-0813">Transport</keyword>
<dbReference type="OrthoDB" id="272977at2759"/>
<dbReference type="GO" id="GO:0006893">
    <property type="term" value="P:Golgi to plasma membrane transport"/>
    <property type="evidence" value="ECO:0007669"/>
    <property type="project" value="TreeGrafter"/>
</dbReference>
<dbReference type="EMBL" id="ASPP01018792">
    <property type="protein sequence ID" value="ETO15799.1"/>
    <property type="molecule type" value="Genomic_DNA"/>
</dbReference>
<dbReference type="GO" id="GO:0090522">
    <property type="term" value="P:vesicle tethering involved in exocytosis"/>
    <property type="evidence" value="ECO:0007669"/>
    <property type="project" value="UniProtKB-UniRule"/>
</dbReference>
<name>X6MPL5_RETFI</name>
<dbReference type="GO" id="GO:0015031">
    <property type="term" value="P:protein transport"/>
    <property type="evidence" value="ECO:0007669"/>
    <property type="project" value="UniProtKB-KW"/>
</dbReference>
<comment type="similarity">
    <text evidence="1">Belongs to the SEC8 family.</text>
</comment>
<protein>
    <recommendedName>
        <fullName evidence="1">Exocyst complex component Sec8</fullName>
    </recommendedName>
</protein>
<keyword evidence="4" id="KW-1185">Reference proteome</keyword>
<evidence type="ECO:0000256" key="2">
    <source>
        <dbReference type="SAM" id="MobiDB-lite"/>
    </source>
</evidence>
<dbReference type="InterPro" id="IPR039682">
    <property type="entry name" value="Sec8/EXOC4"/>
</dbReference>
<keyword evidence="1" id="KW-0653">Protein transport</keyword>
<evidence type="ECO:0000256" key="1">
    <source>
        <dbReference type="RuleBase" id="RU367079"/>
    </source>
</evidence>
<reference evidence="3 4" key="1">
    <citation type="journal article" date="2013" name="Curr. Biol.">
        <title>The Genome of the Foraminiferan Reticulomyxa filosa.</title>
        <authorList>
            <person name="Glockner G."/>
            <person name="Hulsmann N."/>
            <person name="Schleicher M."/>
            <person name="Noegel A.A."/>
            <person name="Eichinger L."/>
            <person name="Gallinger C."/>
            <person name="Pawlowski J."/>
            <person name="Sierra R."/>
            <person name="Euteneuer U."/>
            <person name="Pillet L."/>
            <person name="Moustafa A."/>
            <person name="Platzer M."/>
            <person name="Groth M."/>
            <person name="Szafranski K."/>
            <person name="Schliwa M."/>
        </authorList>
    </citation>
    <scope>NUCLEOTIDE SEQUENCE [LARGE SCALE GENOMIC DNA]</scope>
</reference>
<accession>X6MPL5</accession>
<feature type="non-terminal residue" evidence="3">
    <location>
        <position position="261"/>
    </location>
</feature>
<dbReference type="PANTHER" id="PTHR14146">
    <property type="entry name" value="EXOCYST COMPLEX COMPONENT 4"/>
    <property type="match status" value="1"/>
</dbReference>
<organism evidence="3 4">
    <name type="scientific">Reticulomyxa filosa</name>
    <dbReference type="NCBI Taxonomy" id="46433"/>
    <lineage>
        <taxon>Eukaryota</taxon>
        <taxon>Sar</taxon>
        <taxon>Rhizaria</taxon>
        <taxon>Retaria</taxon>
        <taxon>Foraminifera</taxon>
        <taxon>Monothalamids</taxon>
        <taxon>Reticulomyxidae</taxon>
        <taxon>Reticulomyxa</taxon>
    </lineage>
</organism>
<evidence type="ECO:0000313" key="4">
    <source>
        <dbReference type="Proteomes" id="UP000023152"/>
    </source>
</evidence>